<dbReference type="InterPro" id="IPR012337">
    <property type="entry name" value="RNaseH-like_sf"/>
</dbReference>
<dbReference type="InterPro" id="IPR001584">
    <property type="entry name" value="Integrase_cat-core"/>
</dbReference>
<keyword evidence="3" id="KW-1185">Reference proteome</keyword>
<protein>
    <recommendedName>
        <fullName evidence="1">Integrase catalytic domain-containing protein</fullName>
    </recommendedName>
</protein>
<reference evidence="2 3" key="1">
    <citation type="submission" date="2015-04" db="EMBL/GenBank/DDBJ databases">
        <title>Lasius niger genome sequencing.</title>
        <authorList>
            <person name="Konorov E.A."/>
            <person name="Nikitin M.A."/>
            <person name="Kirill M.V."/>
            <person name="Chang P."/>
        </authorList>
    </citation>
    <scope>NUCLEOTIDE SEQUENCE [LARGE SCALE GENOMIC DNA]</scope>
    <source>
        <tissue evidence="2">Whole</tissue>
    </source>
</reference>
<dbReference type="Pfam" id="PF18701">
    <property type="entry name" value="DUF5641"/>
    <property type="match status" value="1"/>
</dbReference>
<dbReference type="PANTHER" id="PTHR47331">
    <property type="entry name" value="PHD-TYPE DOMAIN-CONTAINING PROTEIN"/>
    <property type="match status" value="1"/>
</dbReference>
<evidence type="ECO:0000313" key="2">
    <source>
        <dbReference type="EMBL" id="KMQ88200.1"/>
    </source>
</evidence>
<accession>A0A0J7N681</accession>
<dbReference type="Proteomes" id="UP000036403">
    <property type="component" value="Unassembled WGS sequence"/>
</dbReference>
<evidence type="ECO:0000259" key="1">
    <source>
        <dbReference type="PROSITE" id="PS50994"/>
    </source>
</evidence>
<dbReference type="AlphaFoldDB" id="A0A0J7N681"/>
<evidence type="ECO:0000313" key="3">
    <source>
        <dbReference type="Proteomes" id="UP000036403"/>
    </source>
</evidence>
<dbReference type="EMBL" id="LBMM01009331">
    <property type="protein sequence ID" value="KMQ88200.1"/>
    <property type="molecule type" value="Genomic_DNA"/>
</dbReference>
<feature type="domain" description="Integrase catalytic" evidence="1">
    <location>
        <begin position="1"/>
        <end position="122"/>
    </location>
</feature>
<organism evidence="2 3">
    <name type="scientific">Lasius niger</name>
    <name type="common">Black garden ant</name>
    <dbReference type="NCBI Taxonomy" id="67767"/>
    <lineage>
        <taxon>Eukaryota</taxon>
        <taxon>Metazoa</taxon>
        <taxon>Ecdysozoa</taxon>
        <taxon>Arthropoda</taxon>
        <taxon>Hexapoda</taxon>
        <taxon>Insecta</taxon>
        <taxon>Pterygota</taxon>
        <taxon>Neoptera</taxon>
        <taxon>Endopterygota</taxon>
        <taxon>Hymenoptera</taxon>
        <taxon>Apocrita</taxon>
        <taxon>Aculeata</taxon>
        <taxon>Formicoidea</taxon>
        <taxon>Formicidae</taxon>
        <taxon>Formicinae</taxon>
        <taxon>Lasius</taxon>
        <taxon>Lasius</taxon>
    </lineage>
</organism>
<dbReference type="InterPro" id="IPR036397">
    <property type="entry name" value="RNaseH_sf"/>
</dbReference>
<dbReference type="PROSITE" id="PS50994">
    <property type="entry name" value="INTEGRASE"/>
    <property type="match status" value="1"/>
</dbReference>
<name>A0A0J7N681_LASNI</name>
<proteinExistence type="predicted"/>
<sequence length="243" mass="28122">MPAIIYNDNGTNFQGADRELTRWLKELKRDPELHNYFATEEITWKFIPPAAPHFGGLWEAGVKSVKFHLKRILGDFTPTFEEFATLLCQIECILNLRPLSPLYDDVESLDTLTPGHFLVGAHLKAVPSPSVEDINLNKLSRWQTIQRLQERFWKIWSADYLNSLQQRTKWRTKQENLQVGDLVLLRHSNLPPTKWNMGRVIECHLGVDQLVRVVTVRTAKSIFKRPVTQLCKLPVESTSQNNH</sequence>
<dbReference type="OrthoDB" id="6615390at2759"/>
<dbReference type="InterPro" id="IPR040676">
    <property type="entry name" value="DUF5641"/>
</dbReference>
<comment type="caution">
    <text evidence="2">The sequence shown here is derived from an EMBL/GenBank/DDBJ whole genome shotgun (WGS) entry which is preliminary data.</text>
</comment>
<dbReference type="Gene3D" id="3.30.420.10">
    <property type="entry name" value="Ribonuclease H-like superfamily/Ribonuclease H"/>
    <property type="match status" value="1"/>
</dbReference>
<dbReference type="PANTHER" id="PTHR47331:SF1">
    <property type="entry name" value="GAG-LIKE PROTEIN"/>
    <property type="match status" value="1"/>
</dbReference>
<dbReference type="GO" id="GO:0015074">
    <property type="term" value="P:DNA integration"/>
    <property type="evidence" value="ECO:0007669"/>
    <property type="project" value="InterPro"/>
</dbReference>
<dbReference type="SUPFAM" id="SSF53098">
    <property type="entry name" value="Ribonuclease H-like"/>
    <property type="match status" value="1"/>
</dbReference>
<dbReference type="PaxDb" id="67767-A0A0J7N681"/>
<gene>
    <name evidence="2" type="ORF">RF55_12346</name>
</gene>
<dbReference type="STRING" id="67767.A0A0J7N681"/>
<dbReference type="GO" id="GO:0003676">
    <property type="term" value="F:nucleic acid binding"/>
    <property type="evidence" value="ECO:0007669"/>
    <property type="project" value="InterPro"/>
</dbReference>